<keyword evidence="2" id="KW-1185">Reference proteome</keyword>
<gene>
    <name evidence="1" type="ORF">E6C55_01000</name>
</gene>
<reference evidence="1 2" key="1">
    <citation type="submission" date="2019-04" db="EMBL/GenBank/DDBJ databases">
        <title>Cohnella sp. nov. isolated from preserved vegetables.</title>
        <authorList>
            <person name="Lin S.-Y."/>
            <person name="Hung M.-H."/>
            <person name="Young C.-C."/>
        </authorList>
    </citation>
    <scope>NUCLEOTIDE SEQUENCE [LARGE SCALE GENOMIC DNA]</scope>
    <source>
        <strain evidence="1 2">CC-MHH1044</strain>
    </source>
</reference>
<dbReference type="Proteomes" id="UP000310636">
    <property type="component" value="Unassembled WGS sequence"/>
</dbReference>
<dbReference type="OrthoDB" id="9857727at2"/>
<accession>A0A4S4C961</accession>
<protein>
    <submittedName>
        <fullName evidence="1">Uncharacterized protein</fullName>
    </submittedName>
</protein>
<evidence type="ECO:0000313" key="2">
    <source>
        <dbReference type="Proteomes" id="UP000310636"/>
    </source>
</evidence>
<comment type="caution">
    <text evidence="1">The sequence shown here is derived from an EMBL/GenBank/DDBJ whole genome shotgun (WGS) entry which is preliminary data.</text>
</comment>
<name>A0A4S4C961_9BACL</name>
<dbReference type="EMBL" id="SSOB01000001">
    <property type="protein sequence ID" value="THF84592.1"/>
    <property type="molecule type" value="Genomic_DNA"/>
</dbReference>
<dbReference type="AlphaFoldDB" id="A0A4S4C961"/>
<evidence type="ECO:0000313" key="1">
    <source>
        <dbReference type="EMBL" id="THF84592.1"/>
    </source>
</evidence>
<proteinExistence type="predicted"/>
<sequence>MGRLLAPTGGHTVKGFPFKIEDVSGPTQRTLVYRSVDLSIELHIRISYSDFDLGEEELCWNSPNTGSRSSSPFATNVDLGIYSFRNYIVTIVQKAGTEADPEITRLAAVSVIEKLKGEYNAINS</sequence>
<organism evidence="1 2">
    <name type="scientific">Cohnella fermenti</name>
    <dbReference type="NCBI Taxonomy" id="2565925"/>
    <lineage>
        <taxon>Bacteria</taxon>
        <taxon>Bacillati</taxon>
        <taxon>Bacillota</taxon>
        <taxon>Bacilli</taxon>
        <taxon>Bacillales</taxon>
        <taxon>Paenibacillaceae</taxon>
        <taxon>Cohnella</taxon>
    </lineage>
</organism>
<dbReference type="RefSeq" id="WP_136367907.1">
    <property type="nucleotide sequence ID" value="NZ_SSOB01000001.1"/>
</dbReference>